<organism evidence="2 3">
    <name type="scientific">Halocaridina rubra</name>
    <name type="common">Hawaiian red shrimp</name>
    <dbReference type="NCBI Taxonomy" id="373956"/>
    <lineage>
        <taxon>Eukaryota</taxon>
        <taxon>Metazoa</taxon>
        <taxon>Ecdysozoa</taxon>
        <taxon>Arthropoda</taxon>
        <taxon>Crustacea</taxon>
        <taxon>Multicrustacea</taxon>
        <taxon>Malacostraca</taxon>
        <taxon>Eumalacostraca</taxon>
        <taxon>Eucarida</taxon>
        <taxon>Decapoda</taxon>
        <taxon>Pleocyemata</taxon>
        <taxon>Caridea</taxon>
        <taxon>Atyoidea</taxon>
        <taxon>Atyidae</taxon>
        <taxon>Halocaridina</taxon>
    </lineage>
</organism>
<feature type="compositionally biased region" description="Low complexity" evidence="1">
    <location>
        <begin position="1648"/>
        <end position="1662"/>
    </location>
</feature>
<gene>
    <name evidence="2" type="ORF">SK128_011864</name>
</gene>
<evidence type="ECO:0000256" key="1">
    <source>
        <dbReference type="SAM" id="MobiDB-lite"/>
    </source>
</evidence>
<dbReference type="SUPFAM" id="SSF117289">
    <property type="entry name" value="Nucleoporin domain"/>
    <property type="match status" value="1"/>
</dbReference>
<reference evidence="2 3" key="1">
    <citation type="submission" date="2023-11" db="EMBL/GenBank/DDBJ databases">
        <title>Halocaridina rubra genome assembly.</title>
        <authorList>
            <person name="Smith C."/>
        </authorList>
    </citation>
    <scope>NUCLEOTIDE SEQUENCE [LARGE SCALE GENOMIC DNA]</scope>
    <source>
        <strain evidence="2">EP-1</strain>
        <tissue evidence="2">Whole</tissue>
    </source>
</reference>
<protein>
    <recommendedName>
        <fullName evidence="4">Nuclear pore complex protein Nup214</fullName>
    </recommendedName>
</protein>
<comment type="caution">
    <text evidence="2">The sequence shown here is derived from an EMBL/GenBank/DDBJ whole genome shotgun (WGS) entry which is preliminary data.</text>
</comment>
<feature type="compositionally biased region" description="Polar residues" evidence="1">
    <location>
        <begin position="496"/>
        <end position="508"/>
    </location>
</feature>
<feature type="region of interest" description="Disordered" evidence="1">
    <location>
        <begin position="1881"/>
        <end position="1927"/>
    </location>
</feature>
<feature type="compositionally biased region" description="Low complexity" evidence="1">
    <location>
        <begin position="554"/>
        <end position="570"/>
    </location>
</feature>
<feature type="region of interest" description="Disordered" evidence="1">
    <location>
        <begin position="491"/>
        <end position="514"/>
    </location>
</feature>
<dbReference type="EMBL" id="JAXCGZ010022838">
    <property type="protein sequence ID" value="KAK7022826.1"/>
    <property type="molecule type" value="Genomic_DNA"/>
</dbReference>
<dbReference type="InterPro" id="IPR015943">
    <property type="entry name" value="WD40/YVTN_repeat-like_dom_sf"/>
</dbReference>
<evidence type="ECO:0000313" key="3">
    <source>
        <dbReference type="Proteomes" id="UP001381693"/>
    </source>
</evidence>
<keyword evidence="3" id="KW-1185">Reference proteome</keyword>
<feature type="region of interest" description="Disordered" evidence="1">
    <location>
        <begin position="861"/>
        <end position="944"/>
    </location>
</feature>
<accession>A0AAN8WJW6</accession>
<dbReference type="Proteomes" id="UP001381693">
    <property type="component" value="Unassembled WGS sequence"/>
</dbReference>
<proteinExistence type="predicted"/>
<evidence type="ECO:0008006" key="4">
    <source>
        <dbReference type="Google" id="ProtNLM"/>
    </source>
</evidence>
<feature type="compositionally biased region" description="Low complexity" evidence="1">
    <location>
        <begin position="1881"/>
        <end position="1896"/>
    </location>
</feature>
<feature type="region of interest" description="Disordered" evidence="1">
    <location>
        <begin position="1621"/>
        <end position="1666"/>
    </location>
</feature>
<dbReference type="Gene3D" id="2.130.10.10">
    <property type="entry name" value="YVTN repeat-like/Quinoprotein amine dehydrogenase"/>
    <property type="match status" value="1"/>
</dbReference>
<feature type="compositionally biased region" description="Polar residues" evidence="1">
    <location>
        <begin position="1899"/>
        <end position="1909"/>
    </location>
</feature>
<sequence length="1927" mass="197260">MEYGPDSITPPDLGFITQIQKVFSIDEVSIPEDNCNLVAVAVRYGLVFCGNGNIVKVFETQSILTDSEPAPKAFFDTGDPITHLSASCDGLTLLVVLLQEDKPKVLFYDTRSLVSGNGCSAFAAKSLNGVRVQAVAWNPRDPTSVALATSPDNLSVITLEDTRLDIKSKAIQARALSWSPKGKQLTVGVADGTLALFKPDLTGVRNVKSPPMDGIGSVQSLTWFSNTEFFIGYKVESEEGGQVLMYVNAPKAQEPRFVVYEYICNDNVGPLPPMFYQTFLQEWNIFCLASSRAAQLGIVGNIGDGSGWCEYELEEGKQAVMHCINITETTYALGMATDFTSQKIFSHKDGSTSGPYPVIYILSTGGELNIFHVVNSKTGVGSLVSPPECLPKTGHRTPHQYHSSSSPLPSALKSAFAPSAGSMFVGSTSGKQTAPGSGFSFGSKPSFENISSSLGGSLFGGKTPQAPLLSFTMQAPPDVTLGGSNTFGTPAPIKVLSSSPGEFSQTSDNKPDTTIKLVPKTLGGSVNQCKQASVSLVSTQAKSQTPSPAPSSPLPKAVAESQQASSKSQSPFAVSTSDTVGNYLEETAVLDVISAAIAQFEDELQSQMAYKTNYEVGSRDDMGLIRRNLSEENEWIEQMSSTTSELMSEVTQLHTKVLQGFKLREEADAHISKRKNPRYFQNKQSRQLDPHSRKCLEDIRSKYQYLKSQLEEVNTQLHLEWVSYLEASKNKKKRDLPVTETIYKALMKCHSLRGKQERDLDILCERLKSFEVNNLSHSLHISRAHNNDDALVTLEKSLKEVQLSSTPLISPVKYMSPSKQEKLQKILSQRTTIPVRKCVESPKLQVVDKLGQSFSFGPQTYSTPARQSKAPLTCHSNSNSEFRSNANGSTGSEYAASDKTSKPSGLFASNTTEKYKHSKPVNMSTTKPVYEDVTPPQTPAVKSDMESKSASPLAALSCLVSKVPTKTTSIDAASLVCLTDSKNSVSEIQGATVSSVGLSSNPISFSLKFPSAAASVGAAVVTSKVSSHDNNTLSLVSKSGTNILPQFTSANLSDKQLLTPSSVTGTQISLAPLSKSAVSTEVSPSNTPGTGQFSFKPSGAKTGLFSLSFPNAISSQTIGSDSSMTKSSFTVVSSNSLSFFGSSLPSSVSVAGASTSAVTSSSFSIHNVKPVGTESVLLSMLSGSSPFSNPTKDIANLVSTGNESSDPKLGSALTVTSVVADNKTSSDKNVSGSMPVKVEKTPVLGGSGSTLFGKSGENGLSASIACGTGTSSPFQITGGNGSVFGGAVTINVVKSNEKTMSNESGFGSSASTTSSIFGTAKVSEAGGIFATGKGSGNGSIFGATSITSVSTLGTTQTKSGNANMVGSSVKGPEEASTVVAASSSGDKNASAIISSTGSILGGISLTSSSSSNIFGSALTTTSAGLKFENTTATTSSASGVFGSVTSSSTNGQSIFGGTSATTTTTSSLFGSLSSPTTVASGGIFGSSAVQTTNSGSVFGGPVTSAAPGTSIFGGSTSSAAPSGGTIFGSVTTAHGVSDGLTMDTGTGFSSLASSPGGSTFGQQSAFGTLPTSSVSSFGTAVNSNTGGSIFGQKSGGIFGQTTQGSSSSLFGGQISTSSVFGGAQSQGGSGFGTSAPKGTSIFGESNATPSGSSPFNPTTTSSSGGGISFGHSSSVASLPFSSTCTTTQSSGSLFSSTSFSLGGSGGGFFSGLGSKPSEENANKNIFGSTSFSGAKPQLSLFGGVTQSSATSFEMGQANTTSFGADHTNTAPAFVSTGFGGTDTTTGSGGSVIQSGFSITTPQKSPAFGGAASFGGSPVFGGSPAFSSSPKFGSSPSFGGTSSFGAMGGGTGTGGTTGGFGGFSSGGGATFGTVASAASPGSGFGSFSGQSSSSTFGEIAQQSPDQTQSPFSTSGNAFGGGSSFSTWR</sequence>
<dbReference type="InterPro" id="IPR025574">
    <property type="entry name" value="Nucleoporin_FG_rpt"/>
</dbReference>
<feature type="compositionally biased region" description="Polar residues" evidence="1">
    <location>
        <begin position="874"/>
        <end position="892"/>
    </location>
</feature>
<dbReference type="Pfam" id="PF13634">
    <property type="entry name" value="Nucleoporin_FG"/>
    <property type="match status" value="3"/>
</dbReference>
<name>A0AAN8WJW6_HALRR</name>
<feature type="region of interest" description="Disordered" evidence="1">
    <location>
        <begin position="537"/>
        <end position="575"/>
    </location>
</feature>
<evidence type="ECO:0000313" key="2">
    <source>
        <dbReference type="EMBL" id="KAK7022826.1"/>
    </source>
</evidence>